<evidence type="ECO:0000313" key="1">
    <source>
        <dbReference type="EMBL" id="SPM38120.1"/>
    </source>
</evidence>
<organism evidence="1 2">
    <name type="scientific">Mycobacterium numidiamassiliense</name>
    <dbReference type="NCBI Taxonomy" id="1841861"/>
    <lineage>
        <taxon>Bacteria</taxon>
        <taxon>Bacillati</taxon>
        <taxon>Actinomycetota</taxon>
        <taxon>Actinomycetes</taxon>
        <taxon>Mycobacteriales</taxon>
        <taxon>Mycobacteriaceae</taxon>
        <taxon>Mycobacterium</taxon>
    </lineage>
</organism>
<sequence length="48" mass="5821">VWRRPRPCEYHARESYEPDKFCEPREPNEYCDLDDSYGCDDSYNPDDS</sequence>
<name>A0A2U3P2Z7_9MYCO</name>
<dbReference type="AlphaFoldDB" id="A0A2U3P2Z7"/>
<dbReference type="EMBL" id="FUEZ01000003">
    <property type="protein sequence ID" value="SPM38120.1"/>
    <property type="molecule type" value="Genomic_DNA"/>
</dbReference>
<dbReference type="Proteomes" id="UP000240424">
    <property type="component" value="Unassembled WGS sequence"/>
</dbReference>
<keyword evidence="2" id="KW-1185">Reference proteome</keyword>
<reference evidence="1 2" key="1">
    <citation type="submission" date="2017-01" db="EMBL/GenBank/DDBJ databases">
        <authorList>
            <consortium name="Urmite Genomes"/>
        </authorList>
    </citation>
    <scope>NUCLEOTIDE SEQUENCE [LARGE SCALE GENOMIC DNA]</scope>
    <source>
        <strain evidence="1 2">AB215</strain>
    </source>
</reference>
<accession>A0A2U3P2Z7</accession>
<proteinExistence type="predicted"/>
<feature type="non-terminal residue" evidence="1">
    <location>
        <position position="1"/>
    </location>
</feature>
<gene>
    <name evidence="1" type="ORF">MNAB215_296</name>
</gene>
<evidence type="ECO:0000313" key="2">
    <source>
        <dbReference type="Proteomes" id="UP000240424"/>
    </source>
</evidence>
<protein>
    <submittedName>
        <fullName evidence="1">Uncharacterized protein</fullName>
    </submittedName>
</protein>